<feature type="domain" description="Amidohydrolase-related" evidence="4">
    <location>
        <begin position="56"/>
        <end position="413"/>
    </location>
</feature>
<dbReference type="eggNOG" id="COG0402">
    <property type="taxonomic scope" value="Bacteria"/>
</dbReference>
<keyword evidence="7" id="KW-1185">Reference proteome</keyword>
<evidence type="ECO:0000256" key="3">
    <source>
        <dbReference type="ARBA" id="ARBA00022833"/>
    </source>
</evidence>
<evidence type="ECO:0000256" key="1">
    <source>
        <dbReference type="ARBA" id="ARBA00022723"/>
    </source>
</evidence>
<dbReference type="Proteomes" id="UP000000845">
    <property type="component" value="Chromosome"/>
</dbReference>
<dbReference type="PANTHER" id="PTHR43794:SF11">
    <property type="entry name" value="AMIDOHYDROLASE-RELATED DOMAIN-CONTAINING PROTEIN"/>
    <property type="match status" value="1"/>
</dbReference>
<dbReference type="CDD" id="cd01298">
    <property type="entry name" value="ATZ_TRZ_like"/>
    <property type="match status" value="1"/>
</dbReference>
<dbReference type="NCBIfam" id="TIGR03314">
    <property type="entry name" value="Se_ssnA"/>
    <property type="match status" value="1"/>
</dbReference>
<evidence type="ECO:0000256" key="2">
    <source>
        <dbReference type="ARBA" id="ARBA00022801"/>
    </source>
</evidence>
<dbReference type="InterPro" id="IPR050287">
    <property type="entry name" value="MTA/SAH_deaminase"/>
</dbReference>
<accession>D1AIE6</accession>
<dbReference type="Pfam" id="PF22039">
    <property type="entry name" value="HUTI_composite_bact"/>
    <property type="match status" value="1"/>
</dbReference>
<evidence type="ECO:0000313" key="7">
    <source>
        <dbReference type="Proteomes" id="UP000000845"/>
    </source>
</evidence>
<reference evidence="7" key="1">
    <citation type="submission" date="2009-09" db="EMBL/GenBank/DDBJ databases">
        <title>The complete chromosome of Sebaldella termitidis ATCC 33386.</title>
        <authorList>
            <consortium name="US DOE Joint Genome Institute (JGI-PGF)"/>
            <person name="Lucas S."/>
            <person name="Copeland A."/>
            <person name="Lapidus A."/>
            <person name="Glavina del Rio T."/>
            <person name="Dalin E."/>
            <person name="Tice H."/>
            <person name="Bruce D."/>
            <person name="Goodwin L."/>
            <person name="Pitluck S."/>
            <person name="Kyrpides N."/>
            <person name="Mavromatis K."/>
            <person name="Ivanova N."/>
            <person name="Mikhailova N."/>
            <person name="Sims D."/>
            <person name="Meincke L."/>
            <person name="Brettin T."/>
            <person name="Detter J.C."/>
            <person name="Han C."/>
            <person name="Larimer F."/>
            <person name="Land M."/>
            <person name="Hauser L."/>
            <person name="Markowitz V."/>
            <person name="Cheng J.F."/>
            <person name="Hugenholtz P."/>
            <person name="Woyke T."/>
            <person name="Wu D."/>
            <person name="Eisen J.A."/>
        </authorList>
    </citation>
    <scope>NUCLEOTIDE SEQUENCE [LARGE SCALE GENOMIC DNA]</scope>
    <source>
        <strain evidence="7">ATCC 33386 / NCTC 11300</strain>
    </source>
</reference>
<dbReference type="HOGENOM" id="CLU_012358_2_6_0"/>
<evidence type="ECO:0000259" key="5">
    <source>
        <dbReference type="Pfam" id="PF22039"/>
    </source>
</evidence>
<proteinExistence type="predicted"/>
<dbReference type="InterPro" id="IPR017700">
    <property type="entry name" value="Aminohydrolase_SsnA"/>
</dbReference>
<dbReference type="Gene3D" id="2.30.40.10">
    <property type="entry name" value="Urease, subunit C, domain 1"/>
    <property type="match status" value="1"/>
</dbReference>
<gene>
    <name evidence="6" type="ordered locus">Sterm_1672</name>
</gene>
<dbReference type="InterPro" id="IPR006680">
    <property type="entry name" value="Amidohydro-rel"/>
</dbReference>
<dbReference type="KEGG" id="str:Sterm_1672"/>
<keyword evidence="3" id="KW-0862">Zinc</keyword>
<dbReference type="RefSeq" id="WP_012861126.1">
    <property type="nucleotide sequence ID" value="NC_013517.1"/>
</dbReference>
<organism evidence="6 7">
    <name type="scientific">Sebaldella termitidis (strain ATCC 33386 / NCTC 11300)</name>
    <dbReference type="NCBI Taxonomy" id="526218"/>
    <lineage>
        <taxon>Bacteria</taxon>
        <taxon>Fusobacteriati</taxon>
        <taxon>Fusobacteriota</taxon>
        <taxon>Fusobacteriia</taxon>
        <taxon>Fusobacteriales</taxon>
        <taxon>Leptotrichiaceae</taxon>
        <taxon>Sebaldella</taxon>
    </lineage>
</organism>
<keyword evidence="1" id="KW-0479">Metal-binding</keyword>
<dbReference type="InterPro" id="IPR032466">
    <property type="entry name" value="Metal_Hydrolase"/>
</dbReference>
<dbReference type="InterPro" id="IPR054418">
    <property type="entry name" value="MQNX/HUTI_composite_N"/>
</dbReference>
<dbReference type="Pfam" id="PF01979">
    <property type="entry name" value="Amidohydro_1"/>
    <property type="match status" value="1"/>
</dbReference>
<dbReference type="SUPFAM" id="SSF51556">
    <property type="entry name" value="Metallo-dependent hydrolases"/>
    <property type="match status" value="1"/>
</dbReference>
<dbReference type="STRING" id="526218.Sterm_1672"/>
<keyword evidence="2" id="KW-0378">Hydrolase</keyword>
<sequence>MILIGNGRVFTRDENNPYIENGAVLIDGKVIKEIGKTDELKAKYPDAQYKDAKGHLVMPGFINPHMHYYSTFARGMFLDNPPATMFSDILKGLWWRLDRALTLEDVYYSAAMPMIEQIKSGVTTVIDHHASAYAVEGSLFKIADAAREFGIRSNLCYETSDRDGEAIAKAGIKENADFIKYCNEQKDDMIKGLFGFHASMTVSDKTLDESLAAAANVNGGFHVHCAEGIEDVADSLAKYNQRVIERWYKRGVLNEKSIAVHCIHLSSDEIDMLKESNVAVVHNPESNMGNAVGIAPILEMMKRGVLVGLGTDGYTADMTESYKVANIIHKHVNKLPSVGWTEPPQMLFDNNRKIVNRFIDGTTGILKEGAYADIIIVDYKGPTPVNETNLNSHILFGVTGRNVDTTIINGRVVMDERKLVDIDEDRVAAKSVELAQKLWNRI</sequence>
<dbReference type="Gene3D" id="3.20.20.140">
    <property type="entry name" value="Metal-dependent hydrolases"/>
    <property type="match status" value="1"/>
</dbReference>
<reference evidence="6 7" key="2">
    <citation type="journal article" date="2010" name="Stand. Genomic Sci.">
        <title>Complete genome sequence of Sebaldella termitidis type strain (NCTC 11300).</title>
        <authorList>
            <person name="Harmon-Smith M."/>
            <person name="Celia L."/>
            <person name="Chertkov O."/>
            <person name="Lapidus A."/>
            <person name="Copeland A."/>
            <person name="Glavina Del Rio T."/>
            <person name="Nolan M."/>
            <person name="Lucas S."/>
            <person name="Tice H."/>
            <person name="Cheng J.F."/>
            <person name="Han C."/>
            <person name="Detter J.C."/>
            <person name="Bruce D."/>
            <person name="Goodwin L."/>
            <person name="Pitluck S."/>
            <person name="Pati A."/>
            <person name="Liolios K."/>
            <person name="Ivanova N."/>
            <person name="Mavromatis K."/>
            <person name="Mikhailova N."/>
            <person name="Chen A."/>
            <person name="Palaniappan K."/>
            <person name="Land M."/>
            <person name="Hauser L."/>
            <person name="Chang Y.J."/>
            <person name="Jeffries C.D."/>
            <person name="Brettin T."/>
            <person name="Goker M."/>
            <person name="Beck B."/>
            <person name="Bristow J."/>
            <person name="Eisen J.A."/>
            <person name="Markowitz V."/>
            <person name="Hugenholtz P."/>
            <person name="Kyrpides N.C."/>
            <person name="Klenk H.P."/>
            <person name="Chen F."/>
        </authorList>
    </citation>
    <scope>NUCLEOTIDE SEQUENCE [LARGE SCALE GENOMIC DNA]</scope>
    <source>
        <strain evidence="7">ATCC 33386 / NCTC 11300</strain>
    </source>
</reference>
<feature type="domain" description="Aminodeoxyfutalosine deaminase/Imidazolonepropionase-like composite" evidence="5">
    <location>
        <begin position="22"/>
        <end position="47"/>
    </location>
</feature>
<dbReference type="AlphaFoldDB" id="D1AIE6"/>
<dbReference type="SUPFAM" id="SSF51338">
    <property type="entry name" value="Composite domain of metallo-dependent hydrolases"/>
    <property type="match status" value="1"/>
</dbReference>
<dbReference type="NCBIfam" id="NF005540">
    <property type="entry name" value="PRK07203.1"/>
    <property type="match status" value="1"/>
</dbReference>
<evidence type="ECO:0000313" key="6">
    <source>
        <dbReference type="EMBL" id="ACZ08530.1"/>
    </source>
</evidence>
<dbReference type="GO" id="GO:0016810">
    <property type="term" value="F:hydrolase activity, acting on carbon-nitrogen (but not peptide) bonds"/>
    <property type="evidence" value="ECO:0007669"/>
    <property type="project" value="InterPro"/>
</dbReference>
<dbReference type="GO" id="GO:0046872">
    <property type="term" value="F:metal ion binding"/>
    <property type="evidence" value="ECO:0007669"/>
    <property type="project" value="UniProtKB-KW"/>
</dbReference>
<evidence type="ECO:0000259" key="4">
    <source>
        <dbReference type="Pfam" id="PF01979"/>
    </source>
</evidence>
<name>D1AIE6_SEBTE</name>
<protein>
    <submittedName>
        <fullName evidence="6">Selenium metabolism protein SsnA</fullName>
    </submittedName>
</protein>
<dbReference type="InterPro" id="IPR011059">
    <property type="entry name" value="Metal-dep_hydrolase_composite"/>
</dbReference>
<dbReference type="EMBL" id="CP001739">
    <property type="protein sequence ID" value="ACZ08530.1"/>
    <property type="molecule type" value="Genomic_DNA"/>
</dbReference>
<dbReference type="PANTHER" id="PTHR43794">
    <property type="entry name" value="AMINOHYDROLASE SSNA-RELATED"/>
    <property type="match status" value="1"/>
</dbReference>